<organism evidence="1 2">
    <name type="scientific">Mytilus coruscus</name>
    <name type="common">Sea mussel</name>
    <dbReference type="NCBI Taxonomy" id="42192"/>
    <lineage>
        <taxon>Eukaryota</taxon>
        <taxon>Metazoa</taxon>
        <taxon>Spiralia</taxon>
        <taxon>Lophotrochozoa</taxon>
        <taxon>Mollusca</taxon>
        <taxon>Bivalvia</taxon>
        <taxon>Autobranchia</taxon>
        <taxon>Pteriomorphia</taxon>
        <taxon>Mytilida</taxon>
        <taxon>Mytiloidea</taxon>
        <taxon>Mytilidae</taxon>
        <taxon>Mytilinae</taxon>
        <taxon>Mytilus</taxon>
    </lineage>
</organism>
<gene>
    <name evidence="1" type="ORF">MCOR_5053</name>
</gene>
<keyword evidence="2" id="KW-1185">Reference proteome</keyword>
<evidence type="ECO:0000313" key="1">
    <source>
        <dbReference type="EMBL" id="CAC5363750.1"/>
    </source>
</evidence>
<reference evidence="1 2" key="1">
    <citation type="submission" date="2020-06" db="EMBL/GenBank/DDBJ databases">
        <authorList>
            <person name="Li R."/>
            <person name="Bekaert M."/>
        </authorList>
    </citation>
    <scope>NUCLEOTIDE SEQUENCE [LARGE SCALE GENOMIC DNA]</scope>
    <source>
        <strain evidence="2">wild</strain>
    </source>
</reference>
<dbReference type="AlphaFoldDB" id="A0A6J8AA80"/>
<dbReference type="PANTHER" id="PTHR47018">
    <property type="entry name" value="CXC DOMAIN-CONTAINING PROTEIN-RELATED"/>
    <property type="match status" value="1"/>
</dbReference>
<dbReference type="OrthoDB" id="6753017at2759"/>
<protein>
    <submittedName>
        <fullName evidence="1">Uncharacterized protein</fullName>
    </submittedName>
</protein>
<evidence type="ECO:0000313" key="2">
    <source>
        <dbReference type="Proteomes" id="UP000507470"/>
    </source>
</evidence>
<dbReference type="EMBL" id="CACVKT020000907">
    <property type="protein sequence ID" value="CAC5363750.1"/>
    <property type="molecule type" value="Genomic_DNA"/>
</dbReference>
<proteinExistence type="predicted"/>
<dbReference type="Proteomes" id="UP000507470">
    <property type="component" value="Unassembled WGS sequence"/>
</dbReference>
<sequence length="173" mass="19932">MQTLQQDHPDIYRIFLEGYHVLRRRDRYWAGLSTDLVIEQVLMRSVKTSGGLTRGRGTTETQRAQWLLSMPSCANVNTAMQNLTGVGFYTSEQHKEMSYSRKKRDKMDTLKILSFLQERNPFADDKSLRNIETGVTAESSVNVDKAKEIGMKIIEYMAGKNILNLYFQKIKSL</sequence>
<name>A0A6J8AA80_MYTCO</name>
<dbReference type="PANTHER" id="PTHR47018:SF1">
    <property type="entry name" value="TESMIN_TSO1-LIKE CXC DOMAIN-CONTAINING PROTEIN"/>
    <property type="match status" value="1"/>
</dbReference>
<accession>A0A6J8AA80</accession>